<dbReference type="RefSeq" id="XP_001887274.1">
    <property type="nucleotide sequence ID" value="XM_001887239.1"/>
</dbReference>
<dbReference type="OrthoDB" id="2985972at2759"/>
<dbReference type="STRING" id="486041.B0DTI2"/>
<dbReference type="GeneID" id="6082855"/>
<protein>
    <submittedName>
        <fullName evidence="1">Predicted protein</fullName>
    </submittedName>
</protein>
<reference evidence="1 2" key="1">
    <citation type="journal article" date="2008" name="Nature">
        <title>The genome of Laccaria bicolor provides insights into mycorrhizal symbiosis.</title>
        <authorList>
            <person name="Martin F."/>
            <person name="Aerts A."/>
            <person name="Ahren D."/>
            <person name="Brun A."/>
            <person name="Danchin E.G.J."/>
            <person name="Duchaussoy F."/>
            <person name="Gibon J."/>
            <person name="Kohler A."/>
            <person name="Lindquist E."/>
            <person name="Pereda V."/>
            <person name="Salamov A."/>
            <person name="Shapiro H.J."/>
            <person name="Wuyts J."/>
            <person name="Blaudez D."/>
            <person name="Buee M."/>
            <person name="Brokstein P."/>
            <person name="Canbaeck B."/>
            <person name="Cohen D."/>
            <person name="Courty P.E."/>
            <person name="Coutinho P.M."/>
            <person name="Delaruelle C."/>
            <person name="Detter J.C."/>
            <person name="Deveau A."/>
            <person name="DiFazio S."/>
            <person name="Duplessis S."/>
            <person name="Fraissinet-Tachet L."/>
            <person name="Lucic E."/>
            <person name="Frey-Klett P."/>
            <person name="Fourrey C."/>
            <person name="Feussner I."/>
            <person name="Gay G."/>
            <person name="Grimwood J."/>
            <person name="Hoegger P.J."/>
            <person name="Jain P."/>
            <person name="Kilaru S."/>
            <person name="Labbe J."/>
            <person name="Lin Y.C."/>
            <person name="Legue V."/>
            <person name="Le Tacon F."/>
            <person name="Marmeisse R."/>
            <person name="Melayah D."/>
            <person name="Montanini B."/>
            <person name="Muratet M."/>
            <person name="Nehls U."/>
            <person name="Niculita-Hirzel H."/>
            <person name="Oudot-Le Secq M.P."/>
            <person name="Peter M."/>
            <person name="Quesneville H."/>
            <person name="Rajashekar B."/>
            <person name="Reich M."/>
            <person name="Rouhier N."/>
            <person name="Schmutz J."/>
            <person name="Yin T."/>
            <person name="Chalot M."/>
            <person name="Henrissat B."/>
            <person name="Kuees U."/>
            <person name="Lucas S."/>
            <person name="Van de Peer Y."/>
            <person name="Podila G.K."/>
            <person name="Polle A."/>
            <person name="Pukkila P.J."/>
            <person name="Richardson P.M."/>
            <person name="Rouze P."/>
            <person name="Sanders I.R."/>
            <person name="Stajich J.E."/>
            <person name="Tunlid A."/>
            <person name="Tuskan G."/>
            <person name="Grigoriev I.V."/>
        </authorList>
    </citation>
    <scope>NUCLEOTIDE SEQUENCE [LARGE SCALE GENOMIC DNA]</scope>
    <source>
        <strain evidence="2">S238N-H82 / ATCC MYA-4686</strain>
    </source>
</reference>
<name>B0DTI2_LACBS</name>
<evidence type="ECO:0000313" key="1">
    <source>
        <dbReference type="EMBL" id="EDR02117.1"/>
    </source>
</evidence>
<dbReference type="KEGG" id="lbc:LACBIDRAFT_332676"/>
<gene>
    <name evidence="1" type="ORF">LACBIDRAFT_332676</name>
</gene>
<evidence type="ECO:0000313" key="2">
    <source>
        <dbReference type="Proteomes" id="UP000001194"/>
    </source>
</evidence>
<dbReference type="Proteomes" id="UP000001194">
    <property type="component" value="Unassembled WGS sequence"/>
</dbReference>
<keyword evidence="2" id="KW-1185">Reference proteome</keyword>
<dbReference type="HOGENOM" id="CLU_1235211_0_0_1"/>
<accession>B0DTI2</accession>
<sequence length="224" mass="26023">MKPESNSVSFLQKYFHGIATVVRGYLVKDFTYCLHLSILQKLSPVFNDLLTIPHAVIAEATPQGTEENPIRLHGIKQEAFDDFLMWIYKITWTQPTDPGRVYINLLKVCQMWQIDEEEEANNLGVKVYSIIAKACEMLECERKLTTAYPPPMTFDPSWECETHQAVCILIWRDFWWKKVAKQLLHPVKPLAFCDVAEFVERELKGSFVTVERCTCNLPLIRLIR</sequence>
<dbReference type="InterPro" id="IPR011333">
    <property type="entry name" value="SKP1/BTB/POZ_sf"/>
</dbReference>
<dbReference type="AlphaFoldDB" id="B0DTI2"/>
<dbReference type="InParanoid" id="B0DTI2"/>
<dbReference type="EMBL" id="DS547133">
    <property type="protein sequence ID" value="EDR02117.1"/>
    <property type="molecule type" value="Genomic_DNA"/>
</dbReference>
<proteinExistence type="predicted"/>
<dbReference type="Gene3D" id="3.30.710.10">
    <property type="entry name" value="Potassium Channel Kv1.1, Chain A"/>
    <property type="match status" value="1"/>
</dbReference>
<organism evidence="2">
    <name type="scientific">Laccaria bicolor (strain S238N-H82 / ATCC MYA-4686)</name>
    <name type="common">Bicoloured deceiver</name>
    <name type="synonym">Laccaria laccata var. bicolor</name>
    <dbReference type="NCBI Taxonomy" id="486041"/>
    <lineage>
        <taxon>Eukaryota</taxon>
        <taxon>Fungi</taxon>
        <taxon>Dikarya</taxon>
        <taxon>Basidiomycota</taxon>
        <taxon>Agaricomycotina</taxon>
        <taxon>Agaricomycetes</taxon>
        <taxon>Agaricomycetidae</taxon>
        <taxon>Agaricales</taxon>
        <taxon>Agaricineae</taxon>
        <taxon>Hydnangiaceae</taxon>
        <taxon>Laccaria</taxon>
    </lineage>
</organism>